<evidence type="ECO:0000256" key="9">
    <source>
        <dbReference type="ARBA" id="ARBA00023136"/>
    </source>
</evidence>
<evidence type="ECO:0000256" key="10">
    <source>
        <dbReference type="HAMAP-Rule" id="MF_00236"/>
    </source>
</evidence>
<accession>A0A240EK78</accession>
<feature type="transmembrane region" description="Helical" evidence="10">
    <location>
        <begin position="6"/>
        <end position="22"/>
    </location>
</feature>
<keyword evidence="5 10" id="KW-0812">Transmembrane</keyword>
<evidence type="ECO:0000256" key="11">
    <source>
        <dbReference type="SAM" id="MobiDB-lite"/>
    </source>
</evidence>
<dbReference type="Gene3D" id="1.20.5.3310">
    <property type="match status" value="1"/>
</dbReference>
<keyword evidence="3 10" id="KW-1003">Cell membrane</keyword>
<dbReference type="Proteomes" id="UP000219336">
    <property type="component" value="Unassembled WGS sequence"/>
</dbReference>
<comment type="subcellular location">
    <subcellularLocation>
        <location evidence="1 10">Cell membrane</location>
        <topology evidence="1 10">Single-pass membrane protein</topology>
    </subcellularLocation>
</comment>
<dbReference type="FunFam" id="1.20.5.3310:FF:000001">
    <property type="entry name" value="Probable Sec-independent protein translocase protein TatE"/>
    <property type="match status" value="1"/>
</dbReference>
<keyword evidence="13" id="KW-1185">Reference proteome</keyword>
<keyword evidence="4" id="KW-0997">Cell inner membrane</keyword>
<dbReference type="AlphaFoldDB" id="A0A240EK78"/>
<dbReference type="GO" id="GO:0065002">
    <property type="term" value="P:intracellular protein transmembrane transport"/>
    <property type="evidence" value="ECO:0007669"/>
    <property type="project" value="UniProtKB-ARBA"/>
</dbReference>
<keyword evidence="7 10" id="KW-1133">Transmembrane helix</keyword>
<sequence length="84" mass="8978">MGGISIWQLLIIAVIVVLLFGTKKLRGIGGDLGGAVKGFKKAMSEDDNTTAKSDPKDADFEPKNIEQKKTADASTEAKKDKEQA</sequence>
<keyword evidence="6 10" id="KW-0653">Protein transport</keyword>
<evidence type="ECO:0000256" key="1">
    <source>
        <dbReference type="ARBA" id="ARBA00004162"/>
    </source>
</evidence>
<dbReference type="OrthoDB" id="7066617at2"/>
<dbReference type="PANTHER" id="PTHR42982">
    <property type="entry name" value="SEC-INDEPENDENT PROTEIN TRANSLOCASE PROTEIN TATA"/>
    <property type="match status" value="1"/>
</dbReference>
<name>A0A240EK78_9VIBR</name>
<dbReference type="NCBIfam" id="NF003396">
    <property type="entry name" value="PRK04598.1"/>
    <property type="match status" value="1"/>
</dbReference>
<feature type="compositionally biased region" description="Basic and acidic residues" evidence="11">
    <location>
        <begin position="53"/>
        <end position="84"/>
    </location>
</feature>
<evidence type="ECO:0000256" key="6">
    <source>
        <dbReference type="ARBA" id="ARBA00022927"/>
    </source>
</evidence>
<keyword evidence="8 10" id="KW-0811">Translocation</keyword>
<evidence type="ECO:0000256" key="5">
    <source>
        <dbReference type="ARBA" id="ARBA00022692"/>
    </source>
</evidence>
<dbReference type="InterPro" id="IPR003369">
    <property type="entry name" value="TatA/B/E"/>
</dbReference>
<dbReference type="NCBIfam" id="TIGR01411">
    <property type="entry name" value="tatAE"/>
    <property type="match status" value="1"/>
</dbReference>
<dbReference type="PANTHER" id="PTHR42982:SF1">
    <property type="entry name" value="SEC-INDEPENDENT PROTEIN TRANSLOCASE PROTEIN TATA"/>
    <property type="match status" value="1"/>
</dbReference>
<reference evidence="13" key="1">
    <citation type="submission" date="2016-06" db="EMBL/GenBank/DDBJ databases">
        <authorList>
            <person name="Rodrigo-Torres L."/>
            <person name="Arahal R.D."/>
            <person name="Lucena T."/>
        </authorList>
    </citation>
    <scope>NUCLEOTIDE SEQUENCE [LARGE SCALE GENOMIC DNA]</scope>
    <source>
        <strain evidence="13">CECT8203</strain>
    </source>
</reference>
<evidence type="ECO:0000256" key="4">
    <source>
        <dbReference type="ARBA" id="ARBA00022519"/>
    </source>
</evidence>
<comment type="subunit">
    <text evidence="10">The Tat system comprises two distinct complexes: a TatABC complex, containing multiple copies of TatA, TatB and TatC subunits, and a separate TatA complex, containing only TatA subunits. Substrates initially bind to the TatABC complex, which probably triggers association of the separate TatA complex to form the active translocon.</text>
</comment>
<protein>
    <recommendedName>
        <fullName evidence="10">Sec-independent protein translocase protein TatA</fullName>
    </recommendedName>
</protein>
<keyword evidence="9 10" id="KW-0472">Membrane</keyword>
<evidence type="ECO:0000256" key="7">
    <source>
        <dbReference type="ARBA" id="ARBA00022989"/>
    </source>
</evidence>
<keyword evidence="2 10" id="KW-0813">Transport</keyword>
<dbReference type="NCBIfam" id="NF002813">
    <property type="entry name" value="PRK02958.1"/>
    <property type="match status" value="1"/>
</dbReference>
<dbReference type="Pfam" id="PF02416">
    <property type="entry name" value="TatA_B_E"/>
    <property type="match status" value="1"/>
</dbReference>
<dbReference type="GO" id="GO:0033281">
    <property type="term" value="C:TAT protein transport complex"/>
    <property type="evidence" value="ECO:0007669"/>
    <property type="project" value="UniProtKB-UniRule"/>
</dbReference>
<dbReference type="GO" id="GO:0043953">
    <property type="term" value="P:protein transport by the Tat complex"/>
    <property type="evidence" value="ECO:0007669"/>
    <property type="project" value="UniProtKB-UniRule"/>
</dbReference>
<feature type="region of interest" description="Disordered" evidence="11">
    <location>
        <begin position="43"/>
        <end position="84"/>
    </location>
</feature>
<dbReference type="EMBL" id="OANU01000045">
    <property type="protein sequence ID" value="SNX49078.1"/>
    <property type="molecule type" value="Genomic_DNA"/>
</dbReference>
<evidence type="ECO:0000313" key="13">
    <source>
        <dbReference type="Proteomes" id="UP000219336"/>
    </source>
</evidence>
<evidence type="ECO:0000256" key="8">
    <source>
        <dbReference type="ARBA" id="ARBA00023010"/>
    </source>
</evidence>
<evidence type="ECO:0000256" key="2">
    <source>
        <dbReference type="ARBA" id="ARBA00022448"/>
    </source>
</evidence>
<dbReference type="InterPro" id="IPR006312">
    <property type="entry name" value="TatA/E"/>
</dbReference>
<evidence type="ECO:0000256" key="3">
    <source>
        <dbReference type="ARBA" id="ARBA00022475"/>
    </source>
</evidence>
<evidence type="ECO:0000313" key="12">
    <source>
        <dbReference type="EMBL" id="SNX49078.1"/>
    </source>
</evidence>
<comment type="similarity">
    <text evidence="10">Belongs to the TatA/E family.</text>
</comment>
<proteinExistence type="inferred from homology"/>
<gene>
    <name evidence="10 12" type="primary">tatA</name>
    <name evidence="12" type="ORF">VTH8203_02715</name>
</gene>
<dbReference type="GO" id="GO:0008320">
    <property type="term" value="F:protein transmembrane transporter activity"/>
    <property type="evidence" value="ECO:0007669"/>
    <property type="project" value="UniProtKB-UniRule"/>
</dbReference>
<organism evidence="12 13">
    <name type="scientific">Vibrio thalassae</name>
    <dbReference type="NCBI Taxonomy" id="1243014"/>
    <lineage>
        <taxon>Bacteria</taxon>
        <taxon>Pseudomonadati</taxon>
        <taxon>Pseudomonadota</taxon>
        <taxon>Gammaproteobacteria</taxon>
        <taxon>Vibrionales</taxon>
        <taxon>Vibrionaceae</taxon>
        <taxon>Vibrio</taxon>
    </lineage>
</organism>
<dbReference type="RefSeq" id="WP_096994176.1">
    <property type="nucleotide sequence ID" value="NZ_JBHSII010000001.1"/>
</dbReference>
<comment type="function">
    <text evidence="10">Part of the twin-arginine translocation (Tat) system that transports large folded proteins containing a characteristic twin-arginine motif in their signal peptide across membranes. TatA could form the protein-conducting channel of the Tat system.</text>
</comment>
<dbReference type="HAMAP" id="MF_00236">
    <property type="entry name" value="TatA_E"/>
    <property type="match status" value="1"/>
</dbReference>